<name>A0ACA9L0Z4_9GLOM</name>
<accession>A0ACA9L0Z4</accession>
<reference evidence="1" key="1">
    <citation type="submission" date="2021-06" db="EMBL/GenBank/DDBJ databases">
        <authorList>
            <person name="Kallberg Y."/>
            <person name="Tangrot J."/>
            <person name="Rosling A."/>
        </authorList>
    </citation>
    <scope>NUCLEOTIDE SEQUENCE</scope>
    <source>
        <strain evidence="1">AU212A</strain>
    </source>
</reference>
<dbReference type="EMBL" id="CAJVPM010003340">
    <property type="protein sequence ID" value="CAG8499890.1"/>
    <property type="molecule type" value="Genomic_DNA"/>
</dbReference>
<protein>
    <submittedName>
        <fullName evidence="1">11132_t:CDS:1</fullName>
    </submittedName>
</protein>
<gene>
    <name evidence="1" type="ORF">SCALOS_LOCUS3193</name>
</gene>
<proteinExistence type="predicted"/>
<comment type="caution">
    <text evidence="1">The sequence shown here is derived from an EMBL/GenBank/DDBJ whole genome shotgun (WGS) entry which is preliminary data.</text>
</comment>
<evidence type="ECO:0000313" key="2">
    <source>
        <dbReference type="Proteomes" id="UP000789860"/>
    </source>
</evidence>
<organism evidence="1 2">
    <name type="scientific">Scutellospora calospora</name>
    <dbReference type="NCBI Taxonomy" id="85575"/>
    <lineage>
        <taxon>Eukaryota</taxon>
        <taxon>Fungi</taxon>
        <taxon>Fungi incertae sedis</taxon>
        <taxon>Mucoromycota</taxon>
        <taxon>Glomeromycotina</taxon>
        <taxon>Glomeromycetes</taxon>
        <taxon>Diversisporales</taxon>
        <taxon>Gigasporaceae</taxon>
        <taxon>Scutellospora</taxon>
    </lineage>
</organism>
<dbReference type="Proteomes" id="UP000789860">
    <property type="component" value="Unassembled WGS sequence"/>
</dbReference>
<keyword evidence="2" id="KW-1185">Reference proteome</keyword>
<evidence type="ECO:0000313" key="1">
    <source>
        <dbReference type="EMBL" id="CAG8499890.1"/>
    </source>
</evidence>
<sequence length="641" mass="71850">MWKVFTRKRVAYASIAVVIGGTSTYYFYPDSSKRIRKQQTQRLSIIKPQLLLSETYADAYNQIQTVVSSDNELHNLWVPPSRKEMLNILKNSGMKVKDNGEKEPPFDLLIVGGGATGTGTALDAATRGLKVALVERDDFSSGTSSRSTKLVHGGVRYLEKAFKELDYDQYKLVKEALHERATFLHIAPYLSYPLPILLPIYKWWQVPYFWVGSKAYDFLAGSEAMEGSHFLSSDKAIEAFPWLKKEKLVGAMVYYDGQHNDARMNVALALSAVSHGAVVVNHVEVMRLLKDDNGKICGARVKDNLSGDEWDINAKGVINATGAFTDGIRSMDNPRCDNIVAPSAGVHVVLPNYYSPRKMGMIDPSTSDGRVIFFLPWEGSTIAGTTDSPTELTYSPMPKEEEIQWILNEIATYLSPDIKVRRSDVLSAWSGIRPLVRDPSAKNTSSLVRRHMINVSPSNLITIAGGKWTTYRNMAQETVDTAIQVLGLKPLNECRTEITKLIGSHGYSPTMFIKLIQQFKLETEVARHLVNSYGDRAWAVAAFAHPTGRSWPAFGRRLNPLYPYIDAEVRYAVRREYACTLVDVIARRTRLAFLDVQATFESLPHIIEIMSEELGWSSEQRKKEFNDAVKFLGTMGLPSQK</sequence>